<feature type="domain" description="Core-binding (CB)" evidence="6">
    <location>
        <begin position="7"/>
        <end position="84"/>
    </location>
</feature>
<accession>A0A086ZYV8</accession>
<evidence type="ECO:0000259" key="6">
    <source>
        <dbReference type="PROSITE" id="PS51900"/>
    </source>
</evidence>
<dbReference type="PROSITE" id="PS51898">
    <property type="entry name" value="TYR_RECOMBINASE"/>
    <property type="match status" value="1"/>
</dbReference>
<evidence type="ECO:0000256" key="3">
    <source>
        <dbReference type="PROSITE-ProRule" id="PRU01248"/>
    </source>
</evidence>
<keyword evidence="1 3" id="KW-0238">DNA-binding</keyword>
<protein>
    <submittedName>
        <fullName evidence="7">Integrase</fullName>
    </submittedName>
</protein>
<dbReference type="CDD" id="cd00397">
    <property type="entry name" value="DNA_BRE_C"/>
    <property type="match status" value="1"/>
</dbReference>
<evidence type="ECO:0000256" key="2">
    <source>
        <dbReference type="ARBA" id="ARBA00023172"/>
    </source>
</evidence>
<sequence>MRREIPEAWRVPVEDYLAYLGAMGYSASTVASRRSRFRRFASEIAHSPEAVTTKDLIRVLAQCPSREYKKSVKNAFASFFRWYCNIEHGRDDNPADMLPAIRKPQPAPRPCPDISIRAALEKATAAERLMILLAAECGLRRAEIAQVHSVDVVADSSGHRSLIVHGKGDKQRIVPLPDDMAAAILAADGYVFPGRYGGHVEASYIGRHISRLLPRGYSAHKLRHRFATTAYARSHDMLGVAKALGHASTETTMAYTALPDEALRDLVSAATMTRQSDAADDAPADSDAGAAPMPEPLPSVRPVDRLEEQVRRHANGKVRYRYEGTRGSRRETATDSPEALRAALILAGEIGHGLQSAGRRSFSIPAEACAERYQIAADGHTRRGSVLRAGARLLQEHGLIELRSSKDGTITGNVTTGAEQLRAAMDDYAREWMNRQR</sequence>
<dbReference type="GO" id="GO:0003677">
    <property type="term" value="F:DNA binding"/>
    <property type="evidence" value="ECO:0007669"/>
    <property type="project" value="UniProtKB-UniRule"/>
</dbReference>
<dbReference type="eggNOG" id="COG4974">
    <property type="taxonomic scope" value="Bacteria"/>
</dbReference>
<dbReference type="Proteomes" id="UP000029072">
    <property type="component" value="Unassembled WGS sequence"/>
</dbReference>
<organism evidence="7 8">
    <name type="scientific">Bifidobacterium callitrichos DSM 23973</name>
    <dbReference type="NCBI Taxonomy" id="1437609"/>
    <lineage>
        <taxon>Bacteria</taxon>
        <taxon>Bacillati</taxon>
        <taxon>Actinomycetota</taxon>
        <taxon>Actinomycetes</taxon>
        <taxon>Bifidobacteriales</taxon>
        <taxon>Bifidobacteriaceae</taxon>
        <taxon>Bifidobacterium</taxon>
    </lineage>
</organism>
<reference evidence="7 8" key="1">
    <citation type="submission" date="2014-03" db="EMBL/GenBank/DDBJ databases">
        <title>Genomics of Bifidobacteria.</title>
        <authorList>
            <person name="Ventura M."/>
            <person name="Milani C."/>
            <person name="Lugli G.A."/>
        </authorList>
    </citation>
    <scope>NUCLEOTIDE SEQUENCE [LARGE SCALE GENOMIC DNA]</scope>
    <source>
        <strain evidence="7 8">DSM 23973</strain>
    </source>
</reference>
<dbReference type="PROSITE" id="PS51900">
    <property type="entry name" value="CB"/>
    <property type="match status" value="1"/>
</dbReference>
<dbReference type="SUPFAM" id="SSF56349">
    <property type="entry name" value="DNA breaking-rejoining enzymes"/>
    <property type="match status" value="1"/>
</dbReference>
<evidence type="ECO:0000313" key="7">
    <source>
        <dbReference type="EMBL" id="KFI51708.1"/>
    </source>
</evidence>
<proteinExistence type="predicted"/>
<dbReference type="AlphaFoldDB" id="A0A086ZYV8"/>
<dbReference type="InterPro" id="IPR011010">
    <property type="entry name" value="DNA_brk_join_enz"/>
</dbReference>
<comment type="caution">
    <text evidence="7">The sequence shown here is derived from an EMBL/GenBank/DDBJ whole genome shotgun (WGS) entry which is preliminary data.</text>
</comment>
<dbReference type="STRING" id="1437609.BCAL_2406"/>
<gene>
    <name evidence="7" type="ORF">BCAL_2406</name>
</gene>
<dbReference type="InterPro" id="IPR013762">
    <property type="entry name" value="Integrase-like_cat_sf"/>
</dbReference>
<dbReference type="InterPro" id="IPR044068">
    <property type="entry name" value="CB"/>
</dbReference>
<dbReference type="GO" id="GO:0015074">
    <property type="term" value="P:DNA integration"/>
    <property type="evidence" value="ECO:0007669"/>
    <property type="project" value="InterPro"/>
</dbReference>
<evidence type="ECO:0000313" key="8">
    <source>
        <dbReference type="Proteomes" id="UP000029072"/>
    </source>
</evidence>
<evidence type="ECO:0000256" key="4">
    <source>
        <dbReference type="SAM" id="MobiDB-lite"/>
    </source>
</evidence>
<dbReference type="EMBL" id="JGYS01000020">
    <property type="protein sequence ID" value="KFI51708.1"/>
    <property type="molecule type" value="Genomic_DNA"/>
</dbReference>
<dbReference type="PANTHER" id="PTHR30349:SF64">
    <property type="entry name" value="PROPHAGE INTEGRASE INTD-RELATED"/>
    <property type="match status" value="1"/>
</dbReference>
<dbReference type="Pfam" id="PF00589">
    <property type="entry name" value="Phage_integrase"/>
    <property type="match status" value="1"/>
</dbReference>
<keyword evidence="2" id="KW-0233">DNA recombination</keyword>
<dbReference type="Gene3D" id="1.10.443.10">
    <property type="entry name" value="Intergrase catalytic core"/>
    <property type="match status" value="1"/>
</dbReference>
<feature type="region of interest" description="Disordered" evidence="4">
    <location>
        <begin position="272"/>
        <end position="307"/>
    </location>
</feature>
<evidence type="ECO:0000256" key="1">
    <source>
        <dbReference type="ARBA" id="ARBA00023125"/>
    </source>
</evidence>
<evidence type="ECO:0000259" key="5">
    <source>
        <dbReference type="PROSITE" id="PS51898"/>
    </source>
</evidence>
<dbReference type="PANTHER" id="PTHR30349">
    <property type="entry name" value="PHAGE INTEGRASE-RELATED"/>
    <property type="match status" value="1"/>
</dbReference>
<dbReference type="GO" id="GO:0006310">
    <property type="term" value="P:DNA recombination"/>
    <property type="evidence" value="ECO:0007669"/>
    <property type="project" value="UniProtKB-KW"/>
</dbReference>
<dbReference type="InterPro" id="IPR050090">
    <property type="entry name" value="Tyrosine_recombinase_XerCD"/>
</dbReference>
<feature type="domain" description="Tyr recombinase" evidence="5">
    <location>
        <begin position="102"/>
        <end position="268"/>
    </location>
</feature>
<name>A0A086ZYV8_9BIFI</name>
<dbReference type="InterPro" id="IPR002104">
    <property type="entry name" value="Integrase_catalytic"/>
</dbReference>